<dbReference type="InterPro" id="IPR011428">
    <property type="entry name" value="Spore_coat_X/V"/>
</dbReference>
<sequence>MDKKGVKVMSVQENVDTLYSKMFKELAEEHDNYIEIIDSEKITIHKSDTTFALSLQSAVSALITVTTQLLISDSDIADIVASDLIARSTAHSRKKVKIKIINCYNITITLSATDIMASVQLLTQTLIALITEADIL</sequence>
<dbReference type="RefSeq" id="WP_014479468.1">
    <property type="nucleotide sequence ID" value="NZ_BAABSX010000022.1"/>
</dbReference>
<proteinExistence type="predicted"/>
<dbReference type="EMBL" id="CP120576">
    <property type="protein sequence ID" value="WEY84202.2"/>
    <property type="molecule type" value="Genomic_DNA"/>
</dbReference>
<dbReference type="Proteomes" id="UP001214898">
    <property type="component" value="Chromosome"/>
</dbReference>
<dbReference type="GO" id="GO:0030435">
    <property type="term" value="P:sporulation resulting in formation of a cellular spore"/>
    <property type="evidence" value="ECO:0007669"/>
    <property type="project" value="InterPro"/>
</dbReference>
<dbReference type="Pfam" id="PF07552">
    <property type="entry name" value="Coat_X"/>
    <property type="match status" value="2"/>
</dbReference>
<gene>
    <name evidence="1" type="ORF">P5633_18080</name>
</gene>
<reference evidence="1" key="1">
    <citation type="submission" date="2025-02" db="EMBL/GenBank/DDBJ databases">
        <title>Complete genome sequences of 52 Bacillus and Priestia strains isolated from West-African fermentations and 26 reference strains from the DSMZ collection.</title>
        <authorList>
            <person name="Wiedenbein E.S."/>
            <person name="Canoy T.S."/>
            <person name="Hui Y."/>
            <person name="Parkouda C."/>
            <person name="Dawende C."/>
            <person name="Ametefe E."/>
            <person name="Jespersen L."/>
            <person name="Nielsen D.S."/>
        </authorList>
    </citation>
    <scope>NUCLEOTIDE SEQUENCE</scope>
    <source>
        <strain evidence="1">PRO56</strain>
    </source>
</reference>
<protein>
    <submittedName>
        <fullName evidence="1">Spore coat protein</fullName>
    </submittedName>
</protein>
<organism evidence="1 2">
    <name type="scientific">Bacillus subtilis</name>
    <dbReference type="NCBI Taxonomy" id="1423"/>
    <lineage>
        <taxon>Bacteria</taxon>
        <taxon>Bacillati</taxon>
        <taxon>Bacillota</taxon>
        <taxon>Bacilli</taxon>
        <taxon>Bacillales</taxon>
        <taxon>Bacillaceae</taxon>
        <taxon>Bacillus</taxon>
    </lineage>
</organism>
<name>A0AAX3RMU0_BACIU</name>
<accession>A0AAX3RMU0</accession>
<evidence type="ECO:0000313" key="1">
    <source>
        <dbReference type="EMBL" id="WEY84202.2"/>
    </source>
</evidence>
<dbReference type="GO" id="GO:0031160">
    <property type="term" value="C:spore wall"/>
    <property type="evidence" value="ECO:0007669"/>
    <property type="project" value="InterPro"/>
</dbReference>
<evidence type="ECO:0000313" key="2">
    <source>
        <dbReference type="Proteomes" id="UP001214898"/>
    </source>
</evidence>
<dbReference type="AlphaFoldDB" id="A0AAX3RMU0"/>